<dbReference type="GeneID" id="5014961"/>
<dbReference type="AlphaFoldDB" id="A0BTA1"/>
<organism evidence="1 2">
    <name type="scientific">Paramecium tetraurelia</name>
    <dbReference type="NCBI Taxonomy" id="5888"/>
    <lineage>
        <taxon>Eukaryota</taxon>
        <taxon>Sar</taxon>
        <taxon>Alveolata</taxon>
        <taxon>Ciliophora</taxon>
        <taxon>Intramacronucleata</taxon>
        <taxon>Oligohymenophorea</taxon>
        <taxon>Peniculida</taxon>
        <taxon>Parameciidae</taxon>
        <taxon>Paramecium</taxon>
    </lineage>
</organism>
<name>A0BTA1_PARTE</name>
<dbReference type="EMBL" id="CT868016">
    <property type="protein sequence ID" value="CAK61768.1"/>
    <property type="molecule type" value="Genomic_DNA"/>
</dbReference>
<sequence length="102" mass="11826">MQPTKEKEIFSKGFKEFLLYQRCFLTLKSYQVQAFHHFGDQIHSSRIQNKKQLEDGISIKFSQIKTSKEPSTSIQNPCKQNLYTFNLTLPSSSKNGCINSFI</sequence>
<accession>A0BTA1</accession>
<dbReference type="InParanoid" id="A0BTA1"/>
<keyword evidence="2" id="KW-1185">Reference proteome</keyword>
<protein>
    <submittedName>
        <fullName evidence="1">Uncharacterized protein</fullName>
    </submittedName>
</protein>
<proteinExistence type="predicted"/>
<dbReference type="RefSeq" id="XP_001429166.1">
    <property type="nucleotide sequence ID" value="XM_001429129.1"/>
</dbReference>
<reference evidence="1 2" key="1">
    <citation type="journal article" date="2006" name="Nature">
        <title>Global trends of whole-genome duplications revealed by the ciliate Paramecium tetraurelia.</title>
        <authorList>
            <consortium name="Genoscope"/>
            <person name="Aury J.-M."/>
            <person name="Jaillon O."/>
            <person name="Duret L."/>
            <person name="Noel B."/>
            <person name="Jubin C."/>
            <person name="Porcel B.M."/>
            <person name="Segurens B."/>
            <person name="Daubin V."/>
            <person name="Anthouard V."/>
            <person name="Aiach N."/>
            <person name="Arnaiz O."/>
            <person name="Billaut A."/>
            <person name="Beisson J."/>
            <person name="Blanc I."/>
            <person name="Bouhouche K."/>
            <person name="Camara F."/>
            <person name="Duharcourt S."/>
            <person name="Guigo R."/>
            <person name="Gogendeau D."/>
            <person name="Katinka M."/>
            <person name="Keller A.-M."/>
            <person name="Kissmehl R."/>
            <person name="Klotz C."/>
            <person name="Koll F."/>
            <person name="Le Moue A."/>
            <person name="Lepere C."/>
            <person name="Malinsky S."/>
            <person name="Nowacki M."/>
            <person name="Nowak J.K."/>
            <person name="Plattner H."/>
            <person name="Poulain J."/>
            <person name="Ruiz F."/>
            <person name="Serrano V."/>
            <person name="Zagulski M."/>
            <person name="Dessen P."/>
            <person name="Betermier M."/>
            <person name="Weissenbach J."/>
            <person name="Scarpelli C."/>
            <person name="Schachter V."/>
            <person name="Sperling L."/>
            <person name="Meyer E."/>
            <person name="Cohen J."/>
            <person name="Wincker P."/>
        </authorList>
    </citation>
    <scope>NUCLEOTIDE SEQUENCE [LARGE SCALE GENOMIC DNA]</scope>
    <source>
        <strain evidence="1 2">Stock d4-2</strain>
    </source>
</reference>
<dbReference type="Proteomes" id="UP000000600">
    <property type="component" value="Unassembled WGS sequence"/>
</dbReference>
<dbReference type="KEGG" id="ptm:GSPATT00032000001"/>
<dbReference type="HOGENOM" id="CLU_2282877_0_0_1"/>
<evidence type="ECO:0000313" key="2">
    <source>
        <dbReference type="Proteomes" id="UP000000600"/>
    </source>
</evidence>
<gene>
    <name evidence="1" type="ORF">GSPATT00032000001</name>
</gene>
<evidence type="ECO:0000313" key="1">
    <source>
        <dbReference type="EMBL" id="CAK61768.1"/>
    </source>
</evidence>